<evidence type="ECO:0000313" key="2">
    <source>
        <dbReference type="Proteomes" id="UP001586593"/>
    </source>
</evidence>
<sequence>MHGGLHPQELRQRRYLDVGGVAPIRSTSQVRTLSVSDVRKVRKVRYLGTYRLWLTLPQRKWLNRAPPELSLYRGAKHGYRENPRKVITLWVRPIDLGIRSALFSNRTESRRAPPSVGFYRRQPNRQRQRARLGSSCPLLEVGTRPSEAVDGKEVARSCWSRDHPSRGSLANGAHFSSQGCACLHRRLVPTL</sequence>
<organism evidence="1 2">
    <name type="scientific">Phialemonium thermophilum</name>
    <dbReference type="NCBI Taxonomy" id="223376"/>
    <lineage>
        <taxon>Eukaryota</taxon>
        <taxon>Fungi</taxon>
        <taxon>Dikarya</taxon>
        <taxon>Ascomycota</taxon>
        <taxon>Pezizomycotina</taxon>
        <taxon>Sordariomycetes</taxon>
        <taxon>Sordariomycetidae</taxon>
        <taxon>Cephalothecales</taxon>
        <taxon>Cephalothecaceae</taxon>
        <taxon>Phialemonium</taxon>
    </lineage>
</organism>
<dbReference type="Proteomes" id="UP001586593">
    <property type="component" value="Unassembled WGS sequence"/>
</dbReference>
<keyword evidence="2" id="KW-1185">Reference proteome</keyword>
<name>A0ABR3VUA1_9PEZI</name>
<protein>
    <submittedName>
        <fullName evidence="1">Uncharacterized protein</fullName>
    </submittedName>
</protein>
<evidence type="ECO:0000313" key="1">
    <source>
        <dbReference type="EMBL" id="KAL1845197.1"/>
    </source>
</evidence>
<comment type="caution">
    <text evidence="1">The sequence shown here is derived from an EMBL/GenBank/DDBJ whole genome shotgun (WGS) entry which is preliminary data.</text>
</comment>
<accession>A0ABR3VUA1</accession>
<gene>
    <name evidence="1" type="ORF">VTK73DRAFT_933</name>
</gene>
<proteinExistence type="predicted"/>
<dbReference type="EMBL" id="JAZHXJ010001204">
    <property type="protein sequence ID" value="KAL1845197.1"/>
    <property type="molecule type" value="Genomic_DNA"/>
</dbReference>
<reference evidence="1 2" key="1">
    <citation type="journal article" date="2024" name="Commun. Biol.">
        <title>Comparative genomic analysis of thermophilic fungi reveals convergent evolutionary adaptations and gene losses.</title>
        <authorList>
            <person name="Steindorff A.S."/>
            <person name="Aguilar-Pontes M.V."/>
            <person name="Robinson A.J."/>
            <person name="Andreopoulos B."/>
            <person name="LaButti K."/>
            <person name="Kuo A."/>
            <person name="Mondo S."/>
            <person name="Riley R."/>
            <person name="Otillar R."/>
            <person name="Haridas S."/>
            <person name="Lipzen A."/>
            <person name="Grimwood J."/>
            <person name="Schmutz J."/>
            <person name="Clum A."/>
            <person name="Reid I.D."/>
            <person name="Moisan M.C."/>
            <person name="Butler G."/>
            <person name="Nguyen T.T.M."/>
            <person name="Dewar K."/>
            <person name="Conant G."/>
            <person name="Drula E."/>
            <person name="Henrissat B."/>
            <person name="Hansel C."/>
            <person name="Singer S."/>
            <person name="Hutchinson M.I."/>
            <person name="de Vries R.P."/>
            <person name="Natvig D.O."/>
            <person name="Powell A.J."/>
            <person name="Tsang A."/>
            <person name="Grigoriev I.V."/>
        </authorList>
    </citation>
    <scope>NUCLEOTIDE SEQUENCE [LARGE SCALE GENOMIC DNA]</scope>
    <source>
        <strain evidence="1 2">ATCC 24622</strain>
    </source>
</reference>